<feature type="signal peptide" evidence="1">
    <location>
        <begin position="1"/>
        <end position="27"/>
    </location>
</feature>
<sequence length="255" mass="27918">MKAYLKSIVVIASSVVTVFAEPFLASAQTVNLKGVRQISQDVATGNSKEEIPKIELSPGYGINISFIKSGEIVEKVWLDNPTIASLDVDGCLSGLGRPCETPGATVLHLRRINPLKVPQLPKTNTSLLTVVAKGSSGRQVYVFRVAMGDATPEYHTIEVIPKPEEPETIIFPGATNITNLQIMTRGLEIAQRQRLISPGSRLWCRIENFLMTVKAGESTENAAQQSGISLQLVNRLIQLGQNRQLDNFKQRVINN</sequence>
<gene>
    <name evidence="2" type="ORF">DSM106972_067420</name>
</gene>
<organism evidence="2 3">
    <name type="scientific">Dulcicalothrix desertica PCC 7102</name>
    <dbReference type="NCBI Taxonomy" id="232991"/>
    <lineage>
        <taxon>Bacteria</taxon>
        <taxon>Bacillati</taxon>
        <taxon>Cyanobacteriota</taxon>
        <taxon>Cyanophyceae</taxon>
        <taxon>Nostocales</taxon>
        <taxon>Calotrichaceae</taxon>
        <taxon>Dulcicalothrix</taxon>
    </lineage>
</organism>
<dbReference type="OrthoDB" id="483418at2"/>
<evidence type="ECO:0000313" key="2">
    <source>
        <dbReference type="EMBL" id="RUT01645.1"/>
    </source>
</evidence>
<name>A0A3S1CFE8_9CYAN</name>
<evidence type="ECO:0000313" key="3">
    <source>
        <dbReference type="Proteomes" id="UP000271624"/>
    </source>
</evidence>
<protein>
    <submittedName>
        <fullName evidence="2">Uncharacterized protein</fullName>
    </submittedName>
</protein>
<keyword evidence="3" id="KW-1185">Reference proteome</keyword>
<feature type="chain" id="PRO_5030082977" evidence="1">
    <location>
        <begin position="28"/>
        <end position="255"/>
    </location>
</feature>
<evidence type="ECO:0000256" key="1">
    <source>
        <dbReference type="SAM" id="SignalP"/>
    </source>
</evidence>
<dbReference type="EMBL" id="RSCL01000019">
    <property type="protein sequence ID" value="RUT01645.1"/>
    <property type="molecule type" value="Genomic_DNA"/>
</dbReference>
<accession>A0A3S1CFE8</accession>
<dbReference type="AlphaFoldDB" id="A0A3S1CFE8"/>
<reference evidence="2" key="1">
    <citation type="submission" date="2018-12" db="EMBL/GenBank/DDBJ databases">
        <authorList>
            <person name="Will S."/>
            <person name="Neumann-Schaal M."/>
            <person name="Henke P."/>
        </authorList>
    </citation>
    <scope>NUCLEOTIDE SEQUENCE</scope>
    <source>
        <strain evidence="2">PCC 7102</strain>
    </source>
</reference>
<dbReference type="Proteomes" id="UP000271624">
    <property type="component" value="Unassembled WGS sequence"/>
</dbReference>
<dbReference type="RefSeq" id="WP_127084895.1">
    <property type="nucleotide sequence ID" value="NZ_RSCL01000019.1"/>
</dbReference>
<proteinExistence type="predicted"/>
<reference evidence="2" key="2">
    <citation type="journal article" date="2019" name="Genome Biol. Evol.">
        <title>Day and night: Metabolic profiles and evolutionary relationships of six axenic non-marine cyanobacteria.</title>
        <authorList>
            <person name="Will S.E."/>
            <person name="Henke P."/>
            <person name="Boedeker C."/>
            <person name="Huang S."/>
            <person name="Brinkmann H."/>
            <person name="Rohde M."/>
            <person name="Jarek M."/>
            <person name="Friedl T."/>
            <person name="Seufert S."/>
            <person name="Schumacher M."/>
            <person name="Overmann J."/>
            <person name="Neumann-Schaal M."/>
            <person name="Petersen J."/>
        </authorList>
    </citation>
    <scope>NUCLEOTIDE SEQUENCE [LARGE SCALE GENOMIC DNA]</scope>
    <source>
        <strain evidence="2">PCC 7102</strain>
    </source>
</reference>
<comment type="caution">
    <text evidence="2">The sequence shown here is derived from an EMBL/GenBank/DDBJ whole genome shotgun (WGS) entry which is preliminary data.</text>
</comment>
<keyword evidence="1" id="KW-0732">Signal</keyword>